<evidence type="ECO:0000313" key="3">
    <source>
        <dbReference type="Proteomes" id="UP001219518"/>
    </source>
</evidence>
<keyword evidence="3" id="KW-1185">Reference proteome</keyword>
<feature type="region of interest" description="Disordered" evidence="1">
    <location>
        <begin position="49"/>
        <end position="73"/>
    </location>
</feature>
<proteinExistence type="predicted"/>
<dbReference type="AlphaFoldDB" id="A0AAE1I256"/>
<comment type="caution">
    <text evidence="2">The sequence shown here is derived from an EMBL/GenBank/DDBJ whole genome shotgun (WGS) entry which is preliminary data.</text>
</comment>
<gene>
    <name evidence="2" type="ORF">KUF71_007448</name>
</gene>
<name>A0AAE1I256_9NEOP</name>
<dbReference type="Proteomes" id="UP001219518">
    <property type="component" value="Unassembled WGS sequence"/>
</dbReference>
<reference evidence="2" key="2">
    <citation type="journal article" date="2023" name="BMC Genomics">
        <title>Pest status, molecular evolution, and epigenetic factors derived from the genome assembly of Frankliniella fusca, a thysanopteran phytovirus vector.</title>
        <authorList>
            <person name="Catto M.A."/>
            <person name="Labadie P.E."/>
            <person name="Jacobson A.L."/>
            <person name="Kennedy G.G."/>
            <person name="Srinivasan R."/>
            <person name="Hunt B.G."/>
        </authorList>
    </citation>
    <scope>NUCLEOTIDE SEQUENCE</scope>
    <source>
        <strain evidence="2">PL_HMW_Pooled</strain>
    </source>
</reference>
<evidence type="ECO:0000256" key="1">
    <source>
        <dbReference type="SAM" id="MobiDB-lite"/>
    </source>
</evidence>
<protein>
    <submittedName>
        <fullName evidence="2">Protein sidekick</fullName>
    </submittedName>
</protein>
<organism evidence="2 3">
    <name type="scientific">Frankliniella fusca</name>
    <dbReference type="NCBI Taxonomy" id="407009"/>
    <lineage>
        <taxon>Eukaryota</taxon>
        <taxon>Metazoa</taxon>
        <taxon>Ecdysozoa</taxon>
        <taxon>Arthropoda</taxon>
        <taxon>Hexapoda</taxon>
        <taxon>Insecta</taxon>
        <taxon>Pterygota</taxon>
        <taxon>Neoptera</taxon>
        <taxon>Paraneoptera</taxon>
        <taxon>Thysanoptera</taxon>
        <taxon>Terebrantia</taxon>
        <taxon>Thripoidea</taxon>
        <taxon>Thripidae</taxon>
        <taxon>Frankliniella</taxon>
    </lineage>
</organism>
<evidence type="ECO:0000313" key="2">
    <source>
        <dbReference type="EMBL" id="KAK3931633.1"/>
    </source>
</evidence>
<dbReference type="EMBL" id="JAHWGI010001427">
    <property type="protein sequence ID" value="KAK3931633.1"/>
    <property type="molecule type" value="Genomic_DNA"/>
</dbReference>
<reference evidence="2" key="1">
    <citation type="submission" date="2021-07" db="EMBL/GenBank/DDBJ databases">
        <authorList>
            <person name="Catto M.A."/>
            <person name="Jacobson A."/>
            <person name="Kennedy G."/>
            <person name="Labadie P."/>
            <person name="Hunt B.G."/>
            <person name="Srinivasan R."/>
        </authorList>
    </citation>
    <scope>NUCLEOTIDE SEQUENCE</scope>
    <source>
        <strain evidence="2">PL_HMW_Pooled</strain>
        <tissue evidence="2">Head</tissue>
    </source>
</reference>
<sequence>MPQYLSEALPTGEPIDWGAMSSEEMSRILWGVDTSQIIPSAGQCDSSVMIQSEQTPSDAELLKPYQYQDKKRD</sequence>
<accession>A0AAE1I256</accession>